<dbReference type="Proteomes" id="UP001595921">
    <property type="component" value="Unassembled WGS sequence"/>
</dbReference>
<sequence length="242" mass="25687">MGSGIYVQVAVGDADSCPVADLRCEAEVESVSTDRRSEDAGGGLVGEVTLGRSDGTSPVFDSSRTSDSSPTADSNRASDPDQASNPDQASDFEPVFEDGGRTVYRFTADGECPCGRIPDHGCPVRGLRTESDELVVSFVAPDVSVVRSVVEDLRSHCGAVRIRRLTRSTPDGGGELVVVDRTAFTDRQYEVLRTAHEMGYFAQPKEARSAEVAAALDVSVSTFSEHLSVAQGKLLDQLLAGQ</sequence>
<proteinExistence type="predicted"/>
<evidence type="ECO:0000259" key="5">
    <source>
        <dbReference type="Pfam" id="PF24277"/>
    </source>
</evidence>
<keyword evidence="2" id="KW-0804">Transcription</keyword>
<evidence type="ECO:0000259" key="4">
    <source>
        <dbReference type="Pfam" id="PF04967"/>
    </source>
</evidence>
<dbReference type="Pfam" id="PF04967">
    <property type="entry name" value="HTH_10"/>
    <property type="match status" value="1"/>
</dbReference>
<dbReference type="AlphaFoldDB" id="A0ABD5PC60"/>
<dbReference type="RefSeq" id="WP_267623697.1">
    <property type="nucleotide sequence ID" value="NZ_JAODIW010000008.1"/>
</dbReference>
<evidence type="ECO:0000313" key="7">
    <source>
        <dbReference type="Proteomes" id="UP001595921"/>
    </source>
</evidence>
<evidence type="ECO:0000256" key="1">
    <source>
        <dbReference type="ARBA" id="ARBA00023015"/>
    </source>
</evidence>
<organism evidence="6 7">
    <name type="scientific">Halobium salinum</name>
    <dbReference type="NCBI Taxonomy" id="1364940"/>
    <lineage>
        <taxon>Archaea</taxon>
        <taxon>Methanobacteriati</taxon>
        <taxon>Methanobacteriota</taxon>
        <taxon>Stenosarchaea group</taxon>
        <taxon>Halobacteria</taxon>
        <taxon>Halobacteriales</taxon>
        <taxon>Haloferacaceae</taxon>
        <taxon>Halobium</taxon>
    </lineage>
</organism>
<comment type="caution">
    <text evidence="6">The sequence shown here is derived from an EMBL/GenBank/DDBJ whole genome shotgun (WGS) entry which is preliminary data.</text>
</comment>
<dbReference type="PANTHER" id="PTHR34236">
    <property type="entry name" value="DIMETHYL SULFOXIDE REDUCTASE TRANSCRIPTIONAL ACTIVATOR"/>
    <property type="match status" value="1"/>
</dbReference>
<feature type="domain" description="HTH bat-type" evidence="4">
    <location>
        <begin position="184"/>
        <end position="235"/>
    </location>
</feature>
<feature type="domain" description="DmsR-like N-terminal" evidence="5">
    <location>
        <begin position="78"/>
        <end position="168"/>
    </location>
</feature>
<feature type="compositionally biased region" description="Polar residues" evidence="3">
    <location>
        <begin position="54"/>
        <end position="88"/>
    </location>
</feature>
<evidence type="ECO:0000256" key="2">
    <source>
        <dbReference type="ARBA" id="ARBA00023163"/>
    </source>
</evidence>
<keyword evidence="1" id="KW-0805">Transcription regulation</keyword>
<reference evidence="6 7" key="1">
    <citation type="journal article" date="2019" name="Int. J. Syst. Evol. Microbiol.">
        <title>The Global Catalogue of Microorganisms (GCM) 10K type strain sequencing project: providing services to taxonomists for standard genome sequencing and annotation.</title>
        <authorList>
            <consortium name="The Broad Institute Genomics Platform"/>
            <consortium name="The Broad Institute Genome Sequencing Center for Infectious Disease"/>
            <person name="Wu L."/>
            <person name="Ma J."/>
        </authorList>
    </citation>
    <scope>NUCLEOTIDE SEQUENCE [LARGE SCALE GENOMIC DNA]</scope>
    <source>
        <strain evidence="6 7">CGMCC 1.12553</strain>
    </source>
</reference>
<feature type="compositionally biased region" description="Basic and acidic residues" evidence="3">
    <location>
        <begin position="27"/>
        <end position="39"/>
    </location>
</feature>
<evidence type="ECO:0000313" key="6">
    <source>
        <dbReference type="EMBL" id="MFC4358545.1"/>
    </source>
</evidence>
<keyword evidence="7" id="KW-1185">Reference proteome</keyword>
<evidence type="ECO:0000256" key="3">
    <source>
        <dbReference type="SAM" id="MobiDB-lite"/>
    </source>
</evidence>
<dbReference type="InterPro" id="IPR007050">
    <property type="entry name" value="HTH_bacterioopsin"/>
</dbReference>
<gene>
    <name evidence="6" type="ORF">ACFO0N_11395</name>
</gene>
<name>A0ABD5PC60_9EURY</name>
<dbReference type="PANTHER" id="PTHR34236:SF1">
    <property type="entry name" value="DIMETHYL SULFOXIDE REDUCTASE TRANSCRIPTIONAL ACTIVATOR"/>
    <property type="match status" value="1"/>
</dbReference>
<accession>A0ABD5PC60</accession>
<dbReference type="EMBL" id="JBHSDS010000006">
    <property type="protein sequence ID" value="MFC4358545.1"/>
    <property type="molecule type" value="Genomic_DNA"/>
</dbReference>
<feature type="region of interest" description="Disordered" evidence="3">
    <location>
        <begin position="27"/>
        <end position="95"/>
    </location>
</feature>
<dbReference type="Pfam" id="PF24277">
    <property type="entry name" value="DmsR_N"/>
    <property type="match status" value="2"/>
</dbReference>
<feature type="domain" description="DmsR-like N-terminal" evidence="5">
    <location>
        <begin position="1"/>
        <end position="57"/>
    </location>
</feature>
<protein>
    <submittedName>
        <fullName evidence="6">Helix-turn-helix domain-containing protein</fullName>
    </submittedName>
</protein>
<dbReference type="InterPro" id="IPR056433">
    <property type="entry name" value="DmsR-like_N"/>
</dbReference>